<name>A0A401GMM9_9APHY</name>
<evidence type="ECO:0000313" key="3">
    <source>
        <dbReference type="Proteomes" id="UP000287166"/>
    </source>
</evidence>
<feature type="chain" id="PRO_5019157347" evidence="1">
    <location>
        <begin position="21"/>
        <end position="50"/>
    </location>
</feature>
<dbReference type="Proteomes" id="UP000287166">
    <property type="component" value="Unassembled WGS sequence"/>
</dbReference>
<reference evidence="2 3" key="1">
    <citation type="journal article" date="2018" name="Sci. Rep.">
        <title>Genome sequence of the cauliflower mushroom Sparassis crispa (Hanabiratake) and its association with beneficial usage.</title>
        <authorList>
            <person name="Kiyama R."/>
            <person name="Furutani Y."/>
            <person name="Kawaguchi K."/>
            <person name="Nakanishi T."/>
        </authorList>
    </citation>
    <scope>NUCLEOTIDE SEQUENCE [LARGE SCALE GENOMIC DNA]</scope>
</reference>
<keyword evidence="1" id="KW-0732">Signal</keyword>
<comment type="caution">
    <text evidence="2">The sequence shown here is derived from an EMBL/GenBank/DDBJ whole genome shotgun (WGS) entry which is preliminary data.</text>
</comment>
<gene>
    <name evidence="2" type="ORF">SCP_0504910</name>
</gene>
<accession>A0A401GMM9</accession>
<feature type="signal peptide" evidence="1">
    <location>
        <begin position="1"/>
        <end position="20"/>
    </location>
</feature>
<dbReference type="InParanoid" id="A0A401GMM9"/>
<organism evidence="2 3">
    <name type="scientific">Sparassis crispa</name>
    <dbReference type="NCBI Taxonomy" id="139825"/>
    <lineage>
        <taxon>Eukaryota</taxon>
        <taxon>Fungi</taxon>
        <taxon>Dikarya</taxon>
        <taxon>Basidiomycota</taxon>
        <taxon>Agaricomycotina</taxon>
        <taxon>Agaricomycetes</taxon>
        <taxon>Polyporales</taxon>
        <taxon>Sparassidaceae</taxon>
        <taxon>Sparassis</taxon>
    </lineage>
</organism>
<evidence type="ECO:0000313" key="2">
    <source>
        <dbReference type="EMBL" id="GBE83442.1"/>
    </source>
</evidence>
<evidence type="ECO:0000256" key="1">
    <source>
        <dbReference type="SAM" id="SignalP"/>
    </source>
</evidence>
<dbReference type="RefSeq" id="XP_027614355.1">
    <property type="nucleotide sequence ID" value="XM_027758554.1"/>
</dbReference>
<proteinExistence type="predicted"/>
<keyword evidence="3" id="KW-1185">Reference proteome</keyword>
<protein>
    <submittedName>
        <fullName evidence="2">Uncharacterized protein</fullName>
    </submittedName>
</protein>
<dbReference type="EMBL" id="BFAD01000005">
    <property type="protein sequence ID" value="GBE83442.1"/>
    <property type="molecule type" value="Genomic_DNA"/>
</dbReference>
<sequence length="50" mass="5379">MKLTLATIFATIFFAVLSSASPIPQVAQREALPEVYERCSPSEGGDCIGY</sequence>
<dbReference type="GeneID" id="38780359"/>
<dbReference type="AlphaFoldDB" id="A0A401GMM9"/>